<dbReference type="AlphaFoldDB" id="A0A3B3RMG9"/>
<dbReference type="Proteomes" id="UP000261540">
    <property type="component" value="Unplaced"/>
</dbReference>
<dbReference type="PRINTS" id="PR00237">
    <property type="entry name" value="GPCRRHODOPSN"/>
</dbReference>
<dbReference type="GO" id="GO:0005886">
    <property type="term" value="C:plasma membrane"/>
    <property type="evidence" value="ECO:0007669"/>
    <property type="project" value="UniProtKB-SubCell"/>
</dbReference>
<keyword evidence="7 10" id="KW-0675">Receptor</keyword>
<feature type="transmembrane region" description="Helical" evidence="11">
    <location>
        <begin position="296"/>
        <end position="315"/>
    </location>
</feature>
<keyword evidence="5 10" id="KW-0297">G-protein coupled receptor</keyword>
<feature type="transmembrane region" description="Helical" evidence="11">
    <location>
        <begin position="46"/>
        <end position="68"/>
    </location>
</feature>
<dbReference type="GO" id="GO:0007200">
    <property type="term" value="P:phospholipase C-activating G protein-coupled receptor signaling pathway"/>
    <property type="evidence" value="ECO:0007669"/>
    <property type="project" value="TreeGrafter"/>
</dbReference>
<feature type="transmembrane region" description="Helical" evidence="11">
    <location>
        <begin position="257"/>
        <end position="281"/>
    </location>
</feature>
<organism evidence="13 14">
    <name type="scientific">Paramormyrops kingsleyae</name>
    <dbReference type="NCBI Taxonomy" id="1676925"/>
    <lineage>
        <taxon>Eukaryota</taxon>
        <taxon>Metazoa</taxon>
        <taxon>Chordata</taxon>
        <taxon>Craniata</taxon>
        <taxon>Vertebrata</taxon>
        <taxon>Euteleostomi</taxon>
        <taxon>Actinopterygii</taxon>
        <taxon>Neopterygii</taxon>
        <taxon>Teleostei</taxon>
        <taxon>Osteoglossocephala</taxon>
        <taxon>Osteoglossomorpha</taxon>
        <taxon>Osteoglossiformes</taxon>
        <taxon>Mormyridae</taxon>
        <taxon>Paramormyrops</taxon>
    </lineage>
</organism>
<dbReference type="PROSITE" id="PS50262">
    <property type="entry name" value="G_PROTEIN_RECEP_F1_2"/>
    <property type="match status" value="1"/>
</dbReference>
<sequence>MVKYSISFLRFCSRLSLKLSMALDNVTQLDNATLDLFKDKTASNAVSILYIIVTLINFPGNGLSLWLLAFRTSPKTPSIIFMINLTITDLAVGCALPFQIIYQSNGYNWNFGSGLCSGMTVLFYANMYCSILTMTAISIDRYLGIVRPMQFREMKRRREYAISGCVIMWAVVLFALYPLESTDLTFEVIDLNITTCFDVLKRNMLPTMTDWAVFLFTLFVILFLIPFIITVFCYVSIIKSLVNKRCVSNQKRRSLHLAVLVLLVFIVCFAPNNIILLAHIIRRLFYNGSFYMQYKLSLSLSCINSCLDPFIYYLASREFRRKLRGLLGMKVNSSGDTQSCMSDQHRESIFSARSMSQANGDDYDLNLPMSTI</sequence>
<feature type="transmembrane region" description="Helical" evidence="11">
    <location>
        <begin position="80"/>
        <end position="101"/>
    </location>
</feature>
<accession>A0A3B3RMG9</accession>
<evidence type="ECO:0000256" key="2">
    <source>
        <dbReference type="ARBA" id="ARBA00022475"/>
    </source>
</evidence>
<evidence type="ECO:0000256" key="5">
    <source>
        <dbReference type="ARBA" id="ARBA00023040"/>
    </source>
</evidence>
<keyword evidence="9 10" id="KW-0807">Transducer</keyword>
<keyword evidence="6 11" id="KW-0472">Membrane</keyword>
<evidence type="ECO:0000256" key="8">
    <source>
        <dbReference type="ARBA" id="ARBA00023180"/>
    </source>
</evidence>
<feature type="transmembrane region" description="Helical" evidence="11">
    <location>
        <begin position="160"/>
        <end position="179"/>
    </location>
</feature>
<comment type="similarity">
    <text evidence="10">Belongs to the G-protein coupled receptor 1 family.</text>
</comment>
<evidence type="ECO:0000256" key="9">
    <source>
        <dbReference type="ARBA" id="ARBA00023224"/>
    </source>
</evidence>
<evidence type="ECO:0000256" key="7">
    <source>
        <dbReference type="ARBA" id="ARBA00023170"/>
    </source>
</evidence>
<evidence type="ECO:0000256" key="11">
    <source>
        <dbReference type="SAM" id="Phobius"/>
    </source>
</evidence>
<feature type="transmembrane region" description="Helical" evidence="11">
    <location>
        <begin position="211"/>
        <end position="237"/>
    </location>
</feature>
<dbReference type="GO" id="GO:0004930">
    <property type="term" value="F:G protein-coupled receptor activity"/>
    <property type="evidence" value="ECO:0007669"/>
    <property type="project" value="UniProtKB-KW"/>
</dbReference>
<keyword evidence="3 10" id="KW-0812">Transmembrane</keyword>
<dbReference type="PROSITE" id="PS00237">
    <property type="entry name" value="G_PROTEIN_RECEP_F1_1"/>
    <property type="match status" value="1"/>
</dbReference>
<dbReference type="InterPro" id="IPR000276">
    <property type="entry name" value="GPCR_Rhodpsn"/>
</dbReference>
<dbReference type="SUPFAM" id="SSF81321">
    <property type="entry name" value="Family A G protein-coupled receptor-like"/>
    <property type="match status" value="1"/>
</dbReference>
<keyword evidence="4 11" id="KW-1133">Transmembrane helix</keyword>
<evidence type="ECO:0000313" key="13">
    <source>
        <dbReference type="Ensembl" id="ENSPKIP00000019040.1"/>
    </source>
</evidence>
<evidence type="ECO:0000256" key="1">
    <source>
        <dbReference type="ARBA" id="ARBA00004651"/>
    </source>
</evidence>
<proteinExistence type="inferred from homology"/>
<dbReference type="Gene3D" id="1.20.1070.10">
    <property type="entry name" value="Rhodopsin 7-helix transmembrane proteins"/>
    <property type="match status" value="1"/>
</dbReference>
<dbReference type="Pfam" id="PF00001">
    <property type="entry name" value="7tm_1"/>
    <property type="match status" value="1"/>
</dbReference>
<dbReference type="InterPro" id="IPR017452">
    <property type="entry name" value="GPCR_Rhodpsn_7TM"/>
</dbReference>
<keyword evidence="2" id="KW-1003">Cell membrane</keyword>
<dbReference type="Ensembl" id="ENSPKIT00000035883.1">
    <property type="protein sequence ID" value="ENSPKIP00000019040.1"/>
    <property type="gene ID" value="ENSPKIG00000004374.1"/>
</dbReference>
<keyword evidence="8" id="KW-0325">Glycoprotein</keyword>
<evidence type="ECO:0000256" key="10">
    <source>
        <dbReference type="RuleBase" id="RU000688"/>
    </source>
</evidence>
<name>A0A3B3RMG9_9TELE</name>
<feature type="transmembrane region" description="Helical" evidence="11">
    <location>
        <begin position="121"/>
        <end position="139"/>
    </location>
</feature>
<dbReference type="PRINTS" id="PR01157">
    <property type="entry name" value="P2YPURNOCPTR"/>
</dbReference>
<reference evidence="13" key="1">
    <citation type="submission" date="2025-08" db="UniProtKB">
        <authorList>
            <consortium name="Ensembl"/>
        </authorList>
    </citation>
    <scope>IDENTIFICATION</scope>
</reference>
<feature type="domain" description="G-protein coupled receptors family 1 profile" evidence="12">
    <location>
        <begin position="60"/>
        <end position="312"/>
    </location>
</feature>
<evidence type="ECO:0000256" key="4">
    <source>
        <dbReference type="ARBA" id="ARBA00022989"/>
    </source>
</evidence>
<comment type="subcellular location">
    <subcellularLocation>
        <location evidence="1">Cell membrane</location>
        <topology evidence="1">Multi-pass membrane protein</topology>
    </subcellularLocation>
</comment>
<evidence type="ECO:0000256" key="6">
    <source>
        <dbReference type="ARBA" id="ARBA00023136"/>
    </source>
</evidence>
<keyword evidence="14" id="KW-1185">Reference proteome</keyword>
<reference evidence="13" key="2">
    <citation type="submission" date="2025-09" db="UniProtKB">
        <authorList>
            <consortium name="Ensembl"/>
        </authorList>
    </citation>
    <scope>IDENTIFICATION</scope>
</reference>
<protein>
    <submittedName>
        <fullName evidence="13">P2Y receptor family member 8</fullName>
    </submittedName>
</protein>
<dbReference type="GO" id="GO:0035025">
    <property type="term" value="P:positive regulation of Rho protein signal transduction"/>
    <property type="evidence" value="ECO:0007669"/>
    <property type="project" value="TreeGrafter"/>
</dbReference>
<dbReference type="GeneTree" id="ENSGT01050000244840"/>
<evidence type="ECO:0000256" key="3">
    <source>
        <dbReference type="ARBA" id="ARBA00022692"/>
    </source>
</evidence>
<dbReference type="PANTHER" id="PTHR24232:SF25">
    <property type="entry name" value="P2Y PURINOCEPTOR 8"/>
    <property type="match status" value="1"/>
</dbReference>
<dbReference type="PANTHER" id="PTHR24232">
    <property type="entry name" value="G-PROTEIN COUPLED RECEPTOR"/>
    <property type="match status" value="1"/>
</dbReference>
<dbReference type="FunFam" id="1.20.1070.10:FF:000040">
    <property type="entry name" value="Coagulation factor 2 (thrombin) receptor"/>
    <property type="match status" value="1"/>
</dbReference>
<evidence type="ECO:0000313" key="14">
    <source>
        <dbReference type="Proteomes" id="UP000261540"/>
    </source>
</evidence>
<evidence type="ECO:0000259" key="12">
    <source>
        <dbReference type="PROSITE" id="PS50262"/>
    </source>
</evidence>